<dbReference type="AlphaFoldDB" id="A0A2T0TTN2"/>
<name>A0A2T0TTN2_9ACTN</name>
<dbReference type="NCBIfam" id="NF041045">
    <property type="entry name" value="RsbA_anti_sig"/>
    <property type="match status" value="1"/>
</dbReference>
<feature type="domain" description="Histidine kinase/HSP90-like ATPase" evidence="1">
    <location>
        <begin position="206"/>
        <end position="308"/>
    </location>
</feature>
<reference evidence="3 4" key="1">
    <citation type="submission" date="2018-03" db="EMBL/GenBank/DDBJ databases">
        <title>Genomic Encyclopedia of Archaeal and Bacterial Type Strains, Phase II (KMG-II): from individual species to whole genera.</title>
        <authorList>
            <person name="Goeker M."/>
        </authorList>
    </citation>
    <scope>NUCLEOTIDE SEQUENCE [LARGE SCALE GENOMIC DNA]</scope>
    <source>
        <strain evidence="3 4">DSM 45416</strain>
    </source>
</reference>
<dbReference type="Pfam" id="PF13581">
    <property type="entry name" value="HATPase_c_2"/>
    <property type="match status" value="1"/>
</dbReference>
<gene>
    <name evidence="3" type="ORF">LY71_10799</name>
</gene>
<dbReference type="InterPro" id="IPR036890">
    <property type="entry name" value="HATPase_C_sf"/>
</dbReference>
<evidence type="ECO:0000313" key="3">
    <source>
        <dbReference type="EMBL" id="PRY49017.1"/>
    </source>
</evidence>
<dbReference type="InterPro" id="IPR047718">
    <property type="entry name" value="RsbA-like_anti_sig"/>
</dbReference>
<keyword evidence="4" id="KW-1185">Reference proteome</keyword>
<dbReference type="OrthoDB" id="4350801at2"/>
<evidence type="ECO:0000259" key="2">
    <source>
        <dbReference type="Pfam" id="PF14417"/>
    </source>
</evidence>
<dbReference type="CDD" id="cd16936">
    <property type="entry name" value="HATPase_RsbW-like"/>
    <property type="match status" value="1"/>
</dbReference>
<dbReference type="EMBL" id="PVTG01000007">
    <property type="protein sequence ID" value="PRY49017.1"/>
    <property type="molecule type" value="Genomic_DNA"/>
</dbReference>
<accession>A0A2T0TTN2</accession>
<proteinExistence type="predicted"/>
<dbReference type="Proteomes" id="UP000239210">
    <property type="component" value="Unassembled WGS sequence"/>
</dbReference>
<evidence type="ECO:0000259" key="1">
    <source>
        <dbReference type="Pfam" id="PF13581"/>
    </source>
</evidence>
<dbReference type="RefSeq" id="WP_106277404.1">
    <property type="nucleotide sequence ID" value="NZ_PVTG01000007.1"/>
</dbReference>
<evidence type="ECO:0000313" key="4">
    <source>
        <dbReference type="Proteomes" id="UP000239210"/>
    </source>
</evidence>
<organism evidence="3 4">
    <name type="scientific">Geodermatophilus tzadiensis</name>
    <dbReference type="NCBI Taxonomy" id="1137988"/>
    <lineage>
        <taxon>Bacteria</taxon>
        <taxon>Bacillati</taxon>
        <taxon>Actinomycetota</taxon>
        <taxon>Actinomycetes</taxon>
        <taxon>Geodermatophilales</taxon>
        <taxon>Geodermatophilaceae</taxon>
        <taxon>Geodermatophilus</taxon>
    </lineage>
</organism>
<dbReference type="Pfam" id="PF14417">
    <property type="entry name" value="MEDS"/>
    <property type="match status" value="1"/>
</dbReference>
<sequence length="311" mass="33878">MTFLRPTGNWDGTRLAHEGFIFSTDSEVVERVVPFVLEGFARGEPVLVVAGERVRSLLARHLGTDLGRLATFAAAETWWRGGHDTLLAYDRDLRDLRARAPSWRLAAEPVWLAREDGREWSRFEAVANRCLDAMPYYSLCLHDAQRLPTAVLTAVARSHPLTWAGAAPAPQPAYEDPIGFLRAVQPPWTGRPGGAVVDVVTAPVQARRAMSAALPGDRRARLGDVVLATHEIVVNALRGSAFAELATWTDGEAFVVEVTDAGPGLPDETLGYVPPDPVDGPRGMWLAWSLADDAAVRTGPAGTAVRLYFRR</sequence>
<comment type="caution">
    <text evidence="3">The sequence shown here is derived from an EMBL/GenBank/DDBJ whole genome shotgun (WGS) entry which is preliminary data.</text>
</comment>
<dbReference type="InterPro" id="IPR003594">
    <property type="entry name" value="HATPase_dom"/>
</dbReference>
<dbReference type="Gene3D" id="3.30.565.10">
    <property type="entry name" value="Histidine kinase-like ATPase, C-terminal domain"/>
    <property type="match status" value="1"/>
</dbReference>
<dbReference type="InterPro" id="IPR025847">
    <property type="entry name" value="MEDS_domain"/>
</dbReference>
<protein>
    <submittedName>
        <fullName evidence="3">DcmR-like sensory protein</fullName>
    </submittedName>
</protein>
<feature type="domain" description="MEDS" evidence="2">
    <location>
        <begin position="17"/>
        <end position="160"/>
    </location>
</feature>